<dbReference type="Gene3D" id="3.40.50.620">
    <property type="entry name" value="HUPs"/>
    <property type="match status" value="1"/>
</dbReference>
<evidence type="ECO:0000313" key="11">
    <source>
        <dbReference type="EMBL" id="RXK48267.1"/>
    </source>
</evidence>
<gene>
    <name evidence="11" type="primary">asnB</name>
    <name evidence="11" type="ORF">ESB04_09495</name>
</gene>
<dbReference type="EMBL" id="SDHY01000005">
    <property type="protein sequence ID" value="RXK48267.1"/>
    <property type="molecule type" value="Genomic_DNA"/>
</dbReference>
<dbReference type="Proteomes" id="UP000289455">
    <property type="component" value="Unassembled WGS sequence"/>
</dbReference>
<dbReference type="InterPro" id="IPR001962">
    <property type="entry name" value="Asn_synthase"/>
</dbReference>
<dbReference type="InterPro" id="IPR033738">
    <property type="entry name" value="AsnB_N"/>
</dbReference>
<dbReference type="InterPro" id="IPR014729">
    <property type="entry name" value="Rossmann-like_a/b/a_fold"/>
</dbReference>
<keyword evidence="8" id="KW-0061">Asparagine biosynthesis</keyword>
<name>A0A4Q1BYS6_9BACT</name>
<evidence type="ECO:0000256" key="5">
    <source>
        <dbReference type="ARBA" id="ARBA00022840"/>
    </source>
</evidence>
<keyword evidence="4 9" id="KW-0547">Nucleotide-binding</keyword>
<dbReference type="OrthoDB" id="9763290at2"/>
<dbReference type="Pfam" id="PF13537">
    <property type="entry name" value="GATase_7"/>
    <property type="match status" value="1"/>
</dbReference>
<evidence type="ECO:0000256" key="7">
    <source>
        <dbReference type="ARBA" id="ARBA00048741"/>
    </source>
</evidence>
<keyword evidence="12" id="KW-1185">Reference proteome</keyword>
<evidence type="ECO:0000256" key="9">
    <source>
        <dbReference type="PIRSR" id="PIRSR001589-2"/>
    </source>
</evidence>
<comment type="catalytic activity">
    <reaction evidence="7">
        <text>L-aspartate + L-glutamine + ATP + H2O = L-asparagine + L-glutamate + AMP + diphosphate + H(+)</text>
        <dbReference type="Rhea" id="RHEA:12228"/>
        <dbReference type="ChEBI" id="CHEBI:15377"/>
        <dbReference type="ChEBI" id="CHEBI:15378"/>
        <dbReference type="ChEBI" id="CHEBI:29985"/>
        <dbReference type="ChEBI" id="CHEBI:29991"/>
        <dbReference type="ChEBI" id="CHEBI:30616"/>
        <dbReference type="ChEBI" id="CHEBI:33019"/>
        <dbReference type="ChEBI" id="CHEBI:58048"/>
        <dbReference type="ChEBI" id="CHEBI:58359"/>
        <dbReference type="ChEBI" id="CHEBI:456215"/>
        <dbReference type="EC" id="6.3.5.4"/>
    </reaction>
</comment>
<dbReference type="PANTHER" id="PTHR43284">
    <property type="entry name" value="ASPARAGINE SYNTHETASE (GLUTAMINE-HYDROLYZING)"/>
    <property type="match status" value="1"/>
</dbReference>
<dbReference type="GO" id="GO:0004066">
    <property type="term" value="F:asparagine synthase (glutamine-hydrolyzing) activity"/>
    <property type="evidence" value="ECO:0007669"/>
    <property type="project" value="UniProtKB-EC"/>
</dbReference>
<dbReference type="PIRSF" id="PIRSF001589">
    <property type="entry name" value="Asn_synthetase_glu-h"/>
    <property type="match status" value="1"/>
</dbReference>
<evidence type="ECO:0000259" key="10">
    <source>
        <dbReference type="PROSITE" id="PS51278"/>
    </source>
</evidence>
<dbReference type="InterPro" id="IPR051786">
    <property type="entry name" value="ASN_synthetase/amidase"/>
</dbReference>
<feature type="active site" description="For GATase activity" evidence="8">
    <location>
        <position position="2"/>
    </location>
</feature>
<dbReference type="SUPFAM" id="SSF56235">
    <property type="entry name" value="N-terminal nucleophile aminohydrolases (Ntn hydrolases)"/>
    <property type="match status" value="1"/>
</dbReference>
<evidence type="ECO:0000256" key="3">
    <source>
        <dbReference type="ARBA" id="ARBA00012737"/>
    </source>
</evidence>
<evidence type="ECO:0000256" key="2">
    <source>
        <dbReference type="ARBA" id="ARBA00005752"/>
    </source>
</evidence>
<evidence type="ECO:0000256" key="6">
    <source>
        <dbReference type="ARBA" id="ARBA00022962"/>
    </source>
</evidence>
<dbReference type="NCBIfam" id="TIGR01536">
    <property type="entry name" value="asn_synth_AEB"/>
    <property type="match status" value="1"/>
</dbReference>
<evidence type="ECO:0000313" key="12">
    <source>
        <dbReference type="Proteomes" id="UP000289455"/>
    </source>
</evidence>
<evidence type="ECO:0000256" key="8">
    <source>
        <dbReference type="PIRSR" id="PIRSR001589-1"/>
    </source>
</evidence>
<proteinExistence type="inferred from homology"/>
<keyword evidence="5 9" id="KW-0067">ATP-binding</keyword>
<feature type="domain" description="Glutamine amidotransferase type-2" evidence="10">
    <location>
        <begin position="2"/>
        <end position="207"/>
    </location>
</feature>
<dbReference type="AlphaFoldDB" id="A0A4Q1BYS6"/>
<dbReference type="InterPro" id="IPR029055">
    <property type="entry name" value="Ntn_hydrolases_N"/>
</dbReference>
<protein>
    <recommendedName>
        <fullName evidence="3">asparagine synthase (glutamine-hydrolyzing)</fullName>
        <ecNumber evidence="3">6.3.5.4</ecNumber>
    </recommendedName>
</protein>
<dbReference type="InterPro" id="IPR006426">
    <property type="entry name" value="Asn_synth_AEB"/>
</dbReference>
<dbReference type="CDD" id="cd01991">
    <property type="entry name" value="Asn_synthase_B_C"/>
    <property type="match status" value="1"/>
</dbReference>
<keyword evidence="8" id="KW-0028">Amino-acid biosynthesis</keyword>
<organism evidence="11 12">
    <name type="scientific">Aquirufa rosea</name>
    <dbReference type="NCBI Taxonomy" id="2509241"/>
    <lineage>
        <taxon>Bacteria</taxon>
        <taxon>Pseudomonadati</taxon>
        <taxon>Bacteroidota</taxon>
        <taxon>Cytophagia</taxon>
        <taxon>Cytophagales</taxon>
        <taxon>Flectobacillaceae</taxon>
        <taxon>Aquirufa</taxon>
    </lineage>
</organism>
<dbReference type="RefSeq" id="WP_129027497.1">
    <property type="nucleotide sequence ID" value="NZ_SDHY01000005.1"/>
</dbReference>
<keyword evidence="6 8" id="KW-0315">Glutamine amidotransferase</keyword>
<comment type="caution">
    <text evidence="11">The sequence shown here is derived from an EMBL/GenBank/DDBJ whole genome shotgun (WGS) entry which is preliminary data.</text>
</comment>
<dbReference type="Gene3D" id="3.60.20.10">
    <property type="entry name" value="Glutamine Phosphoribosylpyrophosphate, subunit 1, domain 1"/>
    <property type="match status" value="1"/>
</dbReference>
<dbReference type="Pfam" id="PF00733">
    <property type="entry name" value="Asn_synthase"/>
    <property type="match status" value="1"/>
</dbReference>
<dbReference type="GO" id="GO:0005524">
    <property type="term" value="F:ATP binding"/>
    <property type="evidence" value="ECO:0007669"/>
    <property type="project" value="UniProtKB-KW"/>
</dbReference>
<comment type="similarity">
    <text evidence="2">Belongs to the asparagine synthetase family.</text>
</comment>
<reference evidence="11 12" key="1">
    <citation type="submission" date="2019-01" db="EMBL/GenBank/DDBJ databases">
        <title>Cytophagaceae bacterium strain CAR-16.</title>
        <authorList>
            <person name="Chen W.-M."/>
        </authorList>
    </citation>
    <scope>NUCLEOTIDE SEQUENCE [LARGE SCALE GENOMIC DNA]</scope>
    <source>
        <strain evidence="11 12">CAR-16</strain>
    </source>
</reference>
<sequence length="637" mass="73758">MCGIIGAIGFSDIFKNNSALKLISHRGPDSFGSYFQNNVFLGHTRLSIQDLSENGNQPMYSSDERYVIIFNGEIYNHQEIRAEFLNEFEFKSSGDTETVLYGYIKYGVHILKKLNGIFAFAIFDTELNEIIIVRDQFGVKPLYYYIDKEVFLFGSEIKSFLPFNINKEISAQSLFNYLTFLWSPGESTPFKGVKKLLPGTYLKFNISLLIDIKPIHYFQLQNEPLIIKSHNEEEYINKLEQYLLNAVKRQMLSDVPIGFFLSGGLDSSLLVAMARKLNPDMEIICFTVDLGQNSGEIEGFTDDLLYAKKVADYLKVDLKVVKSEIDIISMFDKMIWHLDEPQADAAPLNVLKIASIARDKNIKVLIGGAAGDDLFSGYRRHQALNYEFFFQLVPNFIFRIIKYFANKLPSNLPLFRRVKKLTLNIDLTPLRRQLGYFAWLPENTVTSLFTQEWKKKVEGYDPFNYFYSLQKDLFCDTSELDRMLYWELKTFLVDHNLNYTDKLGMAAGVEARVPYLDLDLVAFSRTLPTSLKMKGKETKYILKKVAERYLPRDVIYRPKTGFGAPVRKWIINDLQEIINERLSHEKLRERGIFDADKVWQLILDNKNGKIDASYSIWALLAIESWFIQFVDEKSFVK</sequence>
<keyword evidence="11" id="KW-0436">Ligase</keyword>
<dbReference type="PROSITE" id="PS51278">
    <property type="entry name" value="GATASE_TYPE_2"/>
    <property type="match status" value="1"/>
</dbReference>
<accession>A0A4Q1BYS6</accession>
<dbReference type="GO" id="GO:0005829">
    <property type="term" value="C:cytosol"/>
    <property type="evidence" value="ECO:0007669"/>
    <property type="project" value="TreeGrafter"/>
</dbReference>
<dbReference type="InterPro" id="IPR017932">
    <property type="entry name" value="GATase_2_dom"/>
</dbReference>
<evidence type="ECO:0000256" key="4">
    <source>
        <dbReference type="ARBA" id="ARBA00022741"/>
    </source>
</evidence>
<feature type="binding site" evidence="9">
    <location>
        <position position="95"/>
    </location>
    <ligand>
        <name>L-glutamine</name>
        <dbReference type="ChEBI" id="CHEBI:58359"/>
    </ligand>
</feature>
<dbReference type="PANTHER" id="PTHR43284:SF1">
    <property type="entry name" value="ASPARAGINE SYNTHETASE"/>
    <property type="match status" value="1"/>
</dbReference>
<dbReference type="EC" id="6.3.5.4" evidence="3"/>
<evidence type="ECO:0000256" key="1">
    <source>
        <dbReference type="ARBA" id="ARBA00005187"/>
    </source>
</evidence>
<comment type="pathway">
    <text evidence="1">Amino-acid biosynthesis; L-asparagine biosynthesis; L-asparagine from L-aspartate (L-Gln route): step 1/1.</text>
</comment>
<dbReference type="SUPFAM" id="SSF52402">
    <property type="entry name" value="Adenine nucleotide alpha hydrolases-like"/>
    <property type="match status" value="1"/>
</dbReference>
<dbReference type="CDD" id="cd00712">
    <property type="entry name" value="AsnB"/>
    <property type="match status" value="1"/>
</dbReference>
<feature type="binding site" evidence="9">
    <location>
        <position position="288"/>
    </location>
    <ligand>
        <name>ATP</name>
        <dbReference type="ChEBI" id="CHEBI:30616"/>
    </ligand>
</feature>
<dbReference type="GO" id="GO:0006529">
    <property type="term" value="P:asparagine biosynthetic process"/>
    <property type="evidence" value="ECO:0007669"/>
    <property type="project" value="UniProtKB-KW"/>
</dbReference>